<dbReference type="Proteomes" id="UP000092666">
    <property type="component" value="Unassembled WGS sequence"/>
</dbReference>
<reference evidence="3" key="2">
    <citation type="submission" date="2013-12" db="EMBL/GenBank/DDBJ databases">
        <title>Evolution of pathogenesis and genome organization in the Tremellales.</title>
        <authorList>
            <person name="Cuomo C."/>
            <person name="Litvintseva A."/>
            <person name="Heitman J."/>
            <person name="Chen Y."/>
            <person name="Sun S."/>
            <person name="Springer D."/>
            <person name="Dromer F."/>
            <person name="Young S."/>
            <person name="Zeng Q."/>
            <person name="Chapman S."/>
            <person name="Gujja S."/>
            <person name="Saif S."/>
            <person name="Birren B."/>
        </authorList>
    </citation>
    <scope>NUCLEOTIDE SEQUENCE [LARGE SCALE GENOMIC DNA]</scope>
    <source>
        <strain evidence="3">BCC8398</strain>
    </source>
</reference>
<gene>
    <name evidence="2" type="ORF">I316_04387</name>
</gene>
<dbReference type="AlphaFoldDB" id="A0A1B9GSM7"/>
<reference evidence="2 3" key="1">
    <citation type="submission" date="2013-07" db="EMBL/GenBank/DDBJ databases">
        <title>The Genome Sequence of Cryptococcus heveanensis BCC8398.</title>
        <authorList>
            <consortium name="The Broad Institute Genome Sequencing Platform"/>
            <person name="Cuomo C."/>
            <person name="Litvintseva A."/>
            <person name="Chen Y."/>
            <person name="Heitman J."/>
            <person name="Sun S."/>
            <person name="Springer D."/>
            <person name="Dromer F."/>
            <person name="Young S.K."/>
            <person name="Zeng Q."/>
            <person name="Gargeya S."/>
            <person name="Fitzgerald M."/>
            <person name="Abouelleil A."/>
            <person name="Alvarado L."/>
            <person name="Berlin A.M."/>
            <person name="Chapman S.B."/>
            <person name="Dewar J."/>
            <person name="Goldberg J."/>
            <person name="Griggs A."/>
            <person name="Gujja S."/>
            <person name="Hansen M."/>
            <person name="Howarth C."/>
            <person name="Imamovic A."/>
            <person name="Larimer J."/>
            <person name="McCowan C."/>
            <person name="Murphy C."/>
            <person name="Pearson M."/>
            <person name="Priest M."/>
            <person name="Roberts A."/>
            <person name="Saif S."/>
            <person name="Shea T."/>
            <person name="Sykes S."/>
            <person name="Wortman J."/>
            <person name="Nusbaum C."/>
            <person name="Birren B."/>
        </authorList>
    </citation>
    <scope>NUCLEOTIDE SEQUENCE [LARGE SCALE GENOMIC DNA]</scope>
    <source>
        <strain evidence="2 3">BCC8398</strain>
    </source>
</reference>
<proteinExistence type="predicted"/>
<organism evidence="2 3">
    <name type="scientific">Kwoniella heveanensis BCC8398</name>
    <dbReference type="NCBI Taxonomy" id="1296120"/>
    <lineage>
        <taxon>Eukaryota</taxon>
        <taxon>Fungi</taxon>
        <taxon>Dikarya</taxon>
        <taxon>Basidiomycota</taxon>
        <taxon>Agaricomycotina</taxon>
        <taxon>Tremellomycetes</taxon>
        <taxon>Tremellales</taxon>
        <taxon>Cryptococcaceae</taxon>
        <taxon>Kwoniella</taxon>
    </lineage>
</organism>
<feature type="compositionally biased region" description="Polar residues" evidence="1">
    <location>
        <begin position="93"/>
        <end position="103"/>
    </location>
</feature>
<sequence length="240" mass="25396">MRPNPPRTGDEPTSTEDFEYKRKFQNWKACKKQERQWMMSPGSTQTNTFPADSTDPAASTFASGVNRATGSTSPSNFSIQALDFRPGAGSHGIPSSDQPSLLDSENEEIRGAWLPQPLVPTPSITINEAADPTSSEQDDLSDLTHSVPDGPCSSGPHDRDDQWTGLSSGHSGGLYGGLEHPWGPGTGTSGYPGYAQLGYGAPSLPARPSSTTSNKSAGLGHTFGSIGDNRQSKTGRQSGW</sequence>
<feature type="compositionally biased region" description="Polar residues" evidence="1">
    <location>
        <begin position="41"/>
        <end position="79"/>
    </location>
</feature>
<protein>
    <submittedName>
        <fullName evidence="2">Uncharacterized protein</fullName>
    </submittedName>
</protein>
<evidence type="ECO:0000256" key="1">
    <source>
        <dbReference type="SAM" id="MobiDB-lite"/>
    </source>
</evidence>
<feature type="compositionally biased region" description="Polar residues" evidence="1">
    <location>
        <begin position="228"/>
        <end position="240"/>
    </location>
</feature>
<feature type="region of interest" description="Disordered" evidence="1">
    <location>
        <begin position="38"/>
        <end position="240"/>
    </location>
</feature>
<evidence type="ECO:0000313" key="2">
    <source>
        <dbReference type="EMBL" id="OCF34041.1"/>
    </source>
</evidence>
<dbReference type="EMBL" id="KI669502">
    <property type="protein sequence ID" value="OCF34041.1"/>
    <property type="molecule type" value="Genomic_DNA"/>
</dbReference>
<accession>A0A1B9GSM7</accession>
<evidence type="ECO:0000313" key="3">
    <source>
        <dbReference type="Proteomes" id="UP000092666"/>
    </source>
</evidence>
<name>A0A1B9GSM7_9TREE</name>
<keyword evidence="3" id="KW-1185">Reference proteome</keyword>